<dbReference type="Proteomes" id="UP000838756">
    <property type="component" value="Unassembled WGS sequence"/>
</dbReference>
<gene>
    <name evidence="1" type="primary">jg11817</name>
    <name evidence="1" type="ORF">PAEG_LOCUS22179</name>
</gene>
<name>A0A8S4S8S9_9NEOP</name>
<reference evidence="1" key="1">
    <citation type="submission" date="2022-03" db="EMBL/GenBank/DDBJ databases">
        <authorList>
            <person name="Lindestad O."/>
        </authorList>
    </citation>
    <scope>NUCLEOTIDE SEQUENCE</scope>
</reference>
<evidence type="ECO:0000313" key="1">
    <source>
        <dbReference type="EMBL" id="CAH2251126.1"/>
    </source>
</evidence>
<sequence>MTCKENSWCNVSLIETATNALEVFCEKGSQFKFLDPQSSISREVEDVEGAAACIEGMHRFCRLYKMKILSSTSLKNQRIGIIYEQKNYHHSIKEKIIVTGNTEGKRPRGRSPTRWADQLKKSNSDRFYQIEKWPPTEVDGDSLPTLS</sequence>
<keyword evidence="2" id="KW-1185">Reference proteome</keyword>
<protein>
    <submittedName>
        <fullName evidence="1">Jg11817 protein</fullName>
    </submittedName>
</protein>
<comment type="caution">
    <text evidence="1">The sequence shown here is derived from an EMBL/GenBank/DDBJ whole genome shotgun (WGS) entry which is preliminary data.</text>
</comment>
<evidence type="ECO:0000313" key="2">
    <source>
        <dbReference type="Proteomes" id="UP000838756"/>
    </source>
</evidence>
<dbReference type="EMBL" id="CAKXAJ010026019">
    <property type="protein sequence ID" value="CAH2251126.1"/>
    <property type="molecule type" value="Genomic_DNA"/>
</dbReference>
<accession>A0A8S4S8S9</accession>
<proteinExistence type="predicted"/>
<dbReference type="AlphaFoldDB" id="A0A8S4S8S9"/>
<organism evidence="1 2">
    <name type="scientific">Pararge aegeria aegeria</name>
    <dbReference type="NCBI Taxonomy" id="348720"/>
    <lineage>
        <taxon>Eukaryota</taxon>
        <taxon>Metazoa</taxon>
        <taxon>Ecdysozoa</taxon>
        <taxon>Arthropoda</taxon>
        <taxon>Hexapoda</taxon>
        <taxon>Insecta</taxon>
        <taxon>Pterygota</taxon>
        <taxon>Neoptera</taxon>
        <taxon>Endopterygota</taxon>
        <taxon>Lepidoptera</taxon>
        <taxon>Glossata</taxon>
        <taxon>Ditrysia</taxon>
        <taxon>Papilionoidea</taxon>
        <taxon>Nymphalidae</taxon>
        <taxon>Satyrinae</taxon>
        <taxon>Satyrini</taxon>
        <taxon>Parargina</taxon>
        <taxon>Pararge</taxon>
    </lineage>
</organism>